<comment type="caution">
    <text evidence="2">The sequence shown here is derived from an EMBL/GenBank/DDBJ whole genome shotgun (WGS) entry which is preliminary data.</text>
</comment>
<keyword evidence="1" id="KW-0472">Membrane</keyword>
<feature type="transmembrane region" description="Helical" evidence="1">
    <location>
        <begin position="12"/>
        <end position="31"/>
    </location>
</feature>
<protein>
    <submittedName>
        <fullName evidence="2">Type II secretion system protein</fullName>
    </submittedName>
</protein>
<sequence>MNKLNSFTMAEVLITLGIIGIVAAMTLPSVINKSQKFILKQQFKKAYSILAQALLKSEADLGYSPLCYYNATQDVSSSTGYKGGGHSEECSVLQDAMLKNLNVIQKCESNAYANHCIPEYIGLEKVFMQNDPDMSEEEAKDKIKGFLGWSTTNILNRNQAYILQDGIIIIAYYAIPFPYNFAVDVNGKKGPNKWGYDLFPFITVANSKTNLIILGYGGYPVERGGVSTPEMIRQMHNK</sequence>
<dbReference type="AlphaFoldDB" id="A0A9D1FVT5"/>
<evidence type="ECO:0000313" key="3">
    <source>
        <dbReference type="Proteomes" id="UP000824139"/>
    </source>
</evidence>
<reference evidence="2" key="2">
    <citation type="journal article" date="2021" name="PeerJ">
        <title>Extensive microbial diversity within the chicken gut microbiome revealed by metagenomics and culture.</title>
        <authorList>
            <person name="Gilroy R."/>
            <person name="Ravi A."/>
            <person name="Getino M."/>
            <person name="Pursley I."/>
            <person name="Horton D.L."/>
            <person name="Alikhan N.F."/>
            <person name="Baker D."/>
            <person name="Gharbi K."/>
            <person name="Hall N."/>
            <person name="Watson M."/>
            <person name="Adriaenssens E.M."/>
            <person name="Foster-Nyarko E."/>
            <person name="Jarju S."/>
            <person name="Secka A."/>
            <person name="Antonio M."/>
            <person name="Oren A."/>
            <person name="Chaudhuri R.R."/>
            <person name="La Ragione R."/>
            <person name="Hildebrand F."/>
            <person name="Pallen M.J."/>
        </authorList>
    </citation>
    <scope>NUCLEOTIDE SEQUENCE</scope>
    <source>
        <strain evidence="2">CHK152-2994</strain>
    </source>
</reference>
<organism evidence="2 3">
    <name type="scientific">Candidatus Scatenecus faecavium</name>
    <dbReference type="NCBI Taxonomy" id="2840915"/>
    <lineage>
        <taxon>Bacteria</taxon>
        <taxon>Candidatus Scatenecus</taxon>
    </lineage>
</organism>
<gene>
    <name evidence="2" type="ORF">IAD41_05400</name>
</gene>
<proteinExistence type="predicted"/>
<keyword evidence="1" id="KW-1133">Transmembrane helix</keyword>
<dbReference type="Proteomes" id="UP000824139">
    <property type="component" value="Unassembled WGS sequence"/>
</dbReference>
<dbReference type="Gene3D" id="3.30.700.10">
    <property type="entry name" value="Glycoprotein, Type 4 Pilin"/>
    <property type="match status" value="1"/>
</dbReference>
<keyword evidence="1" id="KW-0812">Transmembrane</keyword>
<dbReference type="EMBL" id="DVJO01000116">
    <property type="protein sequence ID" value="HIS83024.1"/>
    <property type="molecule type" value="Genomic_DNA"/>
</dbReference>
<name>A0A9D1FVT5_9BACT</name>
<reference evidence="2" key="1">
    <citation type="submission" date="2020-10" db="EMBL/GenBank/DDBJ databases">
        <authorList>
            <person name="Gilroy R."/>
        </authorList>
    </citation>
    <scope>NUCLEOTIDE SEQUENCE</scope>
    <source>
        <strain evidence="2">CHK152-2994</strain>
    </source>
</reference>
<evidence type="ECO:0000313" key="2">
    <source>
        <dbReference type="EMBL" id="HIS83024.1"/>
    </source>
</evidence>
<accession>A0A9D1FVT5</accession>
<dbReference type="InterPro" id="IPR045584">
    <property type="entry name" value="Pilin-like"/>
</dbReference>
<evidence type="ECO:0000256" key="1">
    <source>
        <dbReference type="SAM" id="Phobius"/>
    </source>
</evidence>
<dbReference type="SUPFAM" id="SSF54523">
    <property type="entry name" value="Pili subunits"/>
    <property type="match status" value="1"/>
</dbReference>